<keyword evidence="2" id="KW-0479">Metal-binding</keyword>
<dbReference type="SUPFAM" id="SSF57701">
    <property type="entry name" value="Zn2/Cys6 DNA-binding domain"/>
    <property type="match status" value="1"/>
</dbReference>
<dbReference type="Proteomes" id="UP001447188">
    <property type="component" value="Unassembled WGS sequence"/>
</dbReference>
<evidence type="ECO:0000256" key="6">
    <source>
        <dbReference type="ARBA" id="ARBA00023163"/>
    </source>
</evidence>
<dbReference type="CDD" id="cd12148">
    <property type="entry name" value="fungal_TF_MHR"/>
    <property type="match status" value="1"/>
</dbReference>
<dbReference type="Pfam" id="PF00172">
    <property type="entry name" value="Zn_clus"/>
    <property type="match status" value="1"/>
</dbReference>
<dbReference type="CDD" id="cd00067">
    <property type="entry name" value="GAL4"/>
    <property type="match status" value="1"/>
</dbReference>
<dbReference type="Pfam" id="PF04082">
    <property type="entry name" value="Fungal_trans"/>
    <property type="match status" value="1"/>
</dbReference>
<dbReference type="InterPro" id="IPR007219">
    <property type="entry name" value="XnlR_reg_dom"/>
</dbReference>
<keyword evidence="11" id="KW-1185">Reference proteome</keyword>
<evidence type="ECO:0000256" key="8">
    <source>
        <dbReference type="SAM" id="MobiDB-lite"/>
    </source>
</evidence>
<evidence type="ECO:0000313" key="10">
    <source>
        <dbReference type="EMBL" id="KAL0634170.1"/>
    </source>
</evidence>
<proteinExistence type="predicted"/>
<feature type="region of interest" description="Disordered" evidence="8">
    <location>
        <begin position="702"/>
        <end position="771"/>
    </location>
</feature>
<dbReference type="SMART" id="SM00906">
    <property type="entry name" value="Fungal_trans"/>
    <property type="match status" value="1"/>
</dbReference>
<dbReference type="InterPro" id="IPR001138">
    <property type="entry name" value="Zn2Cys6_DnaBD"/>
</dbReference>
<feature type="compositionally biased region" description="Polar residues" evidence="8">
    <location>
        <begin position="747"/>
        <end position="766"/>
    </location>
</feature>
<comment type="caution">
    <text evidence="10">The sequence shown here is derived from an EMBL/GenBank/DDBJ whole genome shotgun (WGS) entry which is preliminary data.</text>
</comment>
<evidence type="ECO:0000256" key="7">
    <source>
        <dbReference type="ARBA" id="ARBA00023242"/>
    </source>
</evidence>
<feature type="domain" description="Zn(2)-C6 fungal-type" evidence="9">
    <location>
        <begin position="73"/>
        <end position="102"/>
    </location>
</feature>
<dbReference type="PROSITE" id="PS00463">
    <property type="entry name" value="ZN2_CY6_FUNGAL_1"/>
    <property type="match status" value="1"/>
</dbReference>
<keyword evidence="7" id="KW-0539">Nucleus</keyword>
<dbReference type="PROSITE" id="PS50048">
    <property type="entry name" value="ZN2_CY6_FUNGAL_2"/>
    <property type="match status" value="1"/>
</dbReference>
<dbReference type="InterPro" id="IPR036864">
    <property type="entry name" value="Zn2-C6_fun-type_DNA-bd_sf"/>
</dbReference>
<dbReference type="EMBL" id="JBBBZM010000102">
    <property type="protein sequence ID" value="KAL0634170.1"/>
    <property type="molecule type" value="Genomic_DNA"/>
</dbReference>
<keyword evidence="5" id="KW-0238">DNA-binding</keyword>
<name>A0ABR3GE33_9PEZI</name>
<feature type="region of interest" description="Disordered" evidence="8">
    <location>
        <begin position="1"/>
        <end position="62"/>
    </location>
</feature>
<feature type="compositionally biased region" description="Polar residues" evidence="8">
    <location>
        <begin position="849"/>
        <end position="871"/>
    </location>
</feature>
<feature type="region of interest" description="Disordered" evidence="8">
    <location>
        <begin position="897"/>
        <end position="920"/>
    </location>
</feature>
<protein>
    <submittedName>
        <fullName evidence="10">Gypsy retrotransposon integrase-like protein 1</fullName>
    </submittedName>
</protein>
<feature type="compositionally biased region" description="Polar residues" evidence="8">
    <location>
        <begin position="719"/>
        <end position="729"/>
    </location>
</feature>
<keyword evidence="4" id="KW-0805">Transcription regulation</keyword>
<gene>
    <name evidence="10" type="primary">GIN1</name>
    <name evidence="10" type="ORF">Q9L58_006908</name>
</gene>
<accession>A0ABR3GE33</accession>
<dbReference type="InterPro" id="IPR051711">
    <property type="entry name" value="Stress_Response_Reg"/>
</dbReference>
<evidence type="ECO:0000259" key="9">
    <source>
        <dbReference type="PROSITE" id="PS50048"/>
    </source>
</evidence>
<feature type="compositionally biased region" description="Polar residues" evidence="8">
    <location>
        <begin position="48"/>
        <end position="57"/>
    </location>
</feature>
<evidence type="ECO:0000256" key="2">
    <source>
        <dbReference type="ARBA" id="ARBA00022723"/>
    </source>
</evidence>
<feature type="compositionally biased region" description="Low complexity" evidence="8">
    <location>
        <begin position="1"/>
        <end position="17"/>
    </location>
</feature>
<evidence type="ECO:0000256" key="5">
    <source>
        <dbReference type="ARBA" id="ARBA00023125"/>
    </source>
</evidence>
<reference evidence="10 11" key="1">
    <citation type="submission" date="2024-02" db="EMBL/GenBank/DDBJ databases">
        <title>Discinaceae phylogenomics.</title>
        <authorList>
            <person name="Dirks A.C."/>
            <person name="James T.Y."/>
        </authorList>
    </citation>
    <scope>NUCLEOTIDE SEQUENCE [LARGE SCALE GENOMIC DNA]</scope>
    <source>
        <strain evidence="10 11">ACD0624</strain>
    </source>
</reference>
<dbReference type="PANTHER" id="PTHR47540:SF1">
    <property type="entry name" value="ACTIVATOR OF STRESS GENES 1-RELATED"/>
    <property type="match status" value="1"/>
</dbReference>
<evidence type="ECO:0000256" key="1">
    <source>
        <dbReference type="ARBA" id="ARBA00004123"/>
    </source>
</evidence>
<keyword evidence="6" id="KW-0804">Transcription</keyword>
<comment type="subcellular location">
    <subcellularLocation>
        <location evidence="1">Nucleus</location>
    </subcellularLocation>
</comment>
<evidence type="ECO:0000256" key="3">
    <source>
        <dbReference type="ARBA" id="ARBA00022833"/>
    </source>
</evidence>
<sequence>MIMDMSSTSHLGSTHSSPESFDDDTGMMGTANWQHMPPPVQTAPPSVAGSSTTSSAPTKVPLPLQKRRRVTRACDECRRKKIKCDGKQPCTHCTVYSYDCTYDQPSNRRRNPAPQYIEALENRLQRTEALLKAVLPDVDVNHPNFSLNKFLPQIQQAAADRQAGELGGIINCSRSSNSLRESGEDSLLESMVEAAGRLEIDEAGHMDFHGHSSGVAFLAHINSQFGSLLGGDSAELKKMRSTAFPAVFDSPGSSASSSPDAGSQNTALLPSIEIARVLIDTCLDDACVLMRFVHRPSFNNMMDRVYNMDPGAFGEAENSFLPLLFLSLAVGCLFVNDMSVWGIENPVAEGSKYYAAGRRMVEITDCRDIHSIQAVIMMIIFLQSSVRMSTCYSFVGIALSASVRLGLHRALPETRFNPIEREVRKRIFWTVKKMDTYVGALLGLPKGIADEDIDQDMPAEVDDELITAKEILAQPEGVVPAIAAANAHTRLLTIMGKVVKYIYPLEGVEASATGKLGYSVSYSKVHEIENDLGRWLDNLPMQLRLGGDTSESVLKAQFLLQMAFAHVQMMLYRPFVHYISRPKSKGSDERPYASAAACVDVSRKIVHTADEMRKRGVLNGAYWFTMYTTFFSVIALLYYVLENPTDVGSLAILSDAETGRDVLSSLKDKSLAAKRCSMALLPLFEKLPDRIRPDLEKANLVKRKRARAGSKPTADSDKSGTWSSPSRTVSPEVPEPPPNRRSKTFPGAQSTPIQPQRKSTLNQTPDDPSRRGAYEVYTTTVFPPTQATPDTQQPLPFQAHLSGSGLPDLNALMFPSPDTYNYAQALGQRQQQYPKQEYPKQEYPKQPDAMQQGNSSSPESIFGASGSQGNPYDSLEVQLFGPLPPYLLQGQAETIPTGRATEGSDRPGIQPLVTNGNNRTIPTSMTGQNFMVGNPGAMNLDSFFGEEYEWDDMLLPSSSFRMQDVKEF</sequence>
<feature type="region of interest" description="Disordered" evidence="8">
    <location>
        <begin position="828"/>
        <end position="874"/>
    </location>
</feature>
<keyword evidence="3" id="KW-0862">Zinc</keyword>
<evidence type="ECO:0000313" key="11">
    <source>
        <dbReference type="Proteomes" id="UP001447188"/>
    </source>
</evidence>
<dbReference type="PANTHER" id="PTHR47540">
    <property type="entry name" value="THIAMINE REPRESSIBLE GENES REGULATORY PROTEIN THI5"/>
    <property type="match status" value="1"/>
</dbReference>
<organism evidence="10 11">
    <name type="scientific">Discina gigas</name>
    <dbReference type="NCBI Taxonomy" id="1032678"/>
    <lineage>
        <taxon>Eukaryota</taxon>
        <taxon>Fungi</taxon>
        <taxon>Dikarya</taxon>
        <taxon>Ascomycota</taxon>
        <taxon>Pezizomycotina</taxon>
        <taxon>Pezizomycetes</taxon>
        <taxon>Pezizales</taxon>
        <taxon>Discinaceae</taxon>
        <taxon>Discina</taxon>
    </lineage>
</organism>
<evidence type="ECO:0000256" key="4">
    <source>
        <dbReference type="ARBA" id="ARBA00023015"/>
    </source>
</evidence>
<dbReference type="SMART" id="SM00066">
    <property type="entry name" value="GAL4"/>
    <property type="match status" value="1"/>
</dbReference>
<dbReference type="Gene3D" id="4.10.240.10">
    <property type="entry name" value="Zn(2)-C6 fungal-type DNA-binding domain"/>
    <property type="match status" value="1"/>
</dbReference>